<dbReference type="EMBL" id="FQUM01000001">
    <property type="protein sequence ID" value="SHE33657.1"/>
    <property type="molecule type" value="Genomic_DNA"/>
</dbReference>
<keyword evidence="5" id="KW-1185">Reference proteome</keyword>
<gene>
    <name evidence="4" type="ORF">SAMN05444274_10189</name>
</gene>
<dbReference type="AlphaFoldDB" id="A0A1M4SNZ1"/>
<dbReference type="InterPro" id="IPR026444">
    <property type="entry name" value="Secre_tail"/>
</dbReference>
<dbReference type="PANTHER" id="PTHR40446">
    <property type="entry name" value="N-ACETYLGLUCOSAMINE-1-PHOSPHODIESTER ALPHA-N-ACETYLGLUCOSAMINIDASE"/>
    <property type="match status" value="1"/>
</dbReference>
<dbReference type="PANTHER" id="PTHR40446:SF2">
    <property type="entry name" value="N-ACETYLGLUCOSAMINE-1-PHOSPHODIESTER ALPHA-N-ACETYLGLUCOSAMINIDASE"/>
    <property type="match status" value="1"/>
</dbReference>
<protein>
    <submittedName>
        <fullName evidence="4">Por secretion system C-terminal sorting domain-containing protein</fullName>
    </submittedName>
</protein>
<evidence type="ECO:0000313" key="4">
    <source>
        <dbReference type="EMBL" id="SHE33657.1"/>
    </source>
</evidence>
<evidence type="ECO:0000313" key="5">
    <source>
        <dbReference type="Proteomes" id="UP000184164"/>
    </source>
</evidence>
<dbReference type="InterPro" id="IPR018711">
    <property type="entry name" value="NAGPA"/>
</dbReference>
<dbReference type="Gene3D" id="2.60.40.1080">
    <property type="match status" value="1"/>
</dbReference>
<dbReference type="RefSeq" id="WP_175549897.1">
    <property type="nucleotide sequence ID" value="NZ_FQUM01000001.1"/>
</dbReference>
<evidence type="ECO:0000256" key="1">
    <source>
        <dbReference type="SAM" id="SignalP"/>
    </source>
</evidence>
<proteinExistence type="predicted"/>
<feature type="chain" id="PRO_5009907370" evidence="1">
    <location>
        <begin position="21"/>
        <end position="820"/>
    </location>
</feature>
<keyword evidence="1" id="KW-0732">Signal</keyword>
<feature type="domain" description="Phosphodiester glycosidase" evidence="2">
    <location>
        <begin position="231"/>
        <end position="383"/>
    </location>
</feature>
<sequence length="820" mass="90172">MKKFNLLTLLLLFGYLTASSQDSIAIQGVKYKTDTIIYRHDVGLGTMHTYFRLPDMPLTVNVLEVDVTNPYIQFETCLSYDTIKGLERPSAMASRKSKQGHVAFAAINGDFYNTVSPNKGDPINGQVLQGQMAKKTGTNPVIAFDNGKNPFIDVMSFSGTVYNGVESYPITNVNNTRNTNNMILFNSYFGQTTRTNQWGTEAVATVVGGSWRLNGKVQLKIEKINTNRGSTPIPDDKVILSGHGDAAAYLNNLNVNDIVELDMRMILKSQYQLTPQITELIGGDRIILKDGVVQENNWKELHPRTAVGFSADKSKVIMVVVDGRSIYSKGVSTKQLADIMRQSGAAFALNLDGGGSSAMVVRNEVKNTPSDGAERAVANALMVISTAIPDQATTMQLNADHITIPFGKKFQVKASTFDNKGAVVDYLNAENIQYKLTGNPGKIDTNGLFTASGTGESGSIIGTWNGLSDTISVKVIPVEEVSFSVESLVIDHRHDYTFKVFGKGITGEPYQMDNDIINFTSSDATIGTISKDGVFSGKKDGMVDIIVSTGIENQTDTCQISVEIGRGHLLLDDFSAPDSWTTSLKQIDNVTLTREVHPVYGEEMLKVDYEFKYSNRTASITLAKEIDVYGMPDSIQMEAAGSGHLSSYYYVLDHQYGVCQTSTFSDDKLLKRQVAINTAKIKQEEYPVPLVSIRLNVERDPEYVSGTSYNGTFWLKGLSAVYPEKDQQSSIPIRQKAEELTVFPNPTKDGFFIRANQIEQGLFHLYVYKTSGEEVRNEAIYINKSEKTDFIAVDGLAPGSYFMVLKGDDSTFTGKLIVSP</sequence>
<feature type="signal peptide" evidence="1">
    <location>
        <begin position="1"/>
        <end position="20"/>
    </location>
</feature>
<dbReference type="NCBIfam" id="TIGR04183">
    <property type="entry name" value="Por_Secre_tail"/>
    <property type="match status" value="1"/>
</dbReference>
<evidence type="ECO:0000259" key="3">
    <source>
        <dbReference type="Pfam" id="PF18962"/>
    </source>
</evidence>
<evidence type="ECO:0000259" key="2">
    <source>
        <dbReference type="Pfam" id="PF09992"/>
    </source>
</evidence>
<organism evidence="4 5">
    <name type="scientific">Mariniphaga anaerophila</name>
    <dbReference type="NCBI Taxonomy" id="1484053"/>
    <lineage>
        <taxon>Bacteria</taxon>
        <taxon>Pseudomonadati</taxon>
        <taxon>Bacteroidota</taxon>
        <taxon>Bacteroidia</taxon>
        <taxon>Marinilabiliales</taxon>
        <taxon>Prolixibacteraceae</taxon>
        <taxon>Mariniphaga</taxon>
    </lineage>
</organism>
<dbReference type="STRING" id="1484053.SAMN05444274_10189"/>
<reference evidence="4 5" key="1">
    <citation type="submission" date="2016-11" db="EMBL/GenBank/DDBJ databases">
        <authorList>
            <person name="Jaros S."/>
            <person name="Januszkiewicz K."/>
            <person name="Wedrychowicz H."/>
        </authorList>
    </citation>
    <scope>NUCLEOTIDE SEQUENCE [LARGE SCALE GENOMIC DNA]</scope>
    <source>
        <strain evidence="4 5">DSM 26910</strain>
    </source>
</reference>
<accession>A0A1M4SNZ1</accession>
<name>A0A1M4SNZ1_9BACT</name>
<dbReference type="Proteomes" id="UP000184164">
    <property type="component" value="Unassembled WGS sequence"/>
</dbReference>
<dbReference type="Pfam" id="PF18962">
    <property type="entry name" value="Por_Secre_tail"/>
    <property type="match status" value="1"/>
</dbReference>
<feature type="domain" description="Secretion system C-terminal sorting" evidence="3">
    <location>
        <begin position="742"/>
        <end position="818"/>
    </location>
</feature>
<dbReference type="Pfam" id="PF09992">
    <property type="entry name" value="NAGPA"/>
    <property type="match status" value="1"/>
</dbReference>